<dbReference type="InterPro" id="IPR029063">
    <property type="entry name" value="SAM-dependent_MTases_sf"/>
</dbReference>
<evidence type="ECO:0000256" key="5">
    <source>
        <dbReference type="SAM" id="MobiDB-lite"/>
    </source>
</evidence>
<dbReference type="NCBIfam" id="TIGR01444">
    <property type="entry name" value="fkbM_fam"/>
    <property type="match status" value="1"/>
</dbReference>
<dbReference type="GO" id="GO:0005829">
    <property type="term" value="C:cytosol"/>
    <property type="evidence" value="ECO:0007669"/>
    <property type="project" value="TreeGrafter"/>
</dbReference>
<name>A0A813GDN0_POLGL</name>
<dbReference type="GO" id="GO:0016274">
    <property type="term" value="F:protein-arginine N-methyltransferase activity"/>
    <property type="evidence" value="ECO:0007669"/>
    <property type="project" value="InterPro"/>
</dbReference>
<reference evidence="10" key="1">
    <citation type="submission" date="2021-02" db="EMBL/GenBank/DDBJ databases">
        <authorList>
            <person name="Dougan E. K."/>
            <person name="Rhodes N."/>
            <person name="Thang M."/>
            <person name="Chan C."/>
        </authorList>
    </citation>
    <scope>NUCLEOTIDE SEQUENCE</scope>
</reference>
<organism evidence="10 11">
    <name type="scientific">Polarella glacialis</name>
    <name type="common">Dinoflagellate</name>
    <dbReference type="NCBI Taxonomy" id="89957"/>
    <lineage>
        <taxon>Eukaryota</taxon>
        <taxon>Sar</taxon>
        <taxon>Alveolata</taxon>
        <taxon>Dinophyceae</taxon>
        <taxon>Suessiales</taxon>
        <taxon>Suessiaceae</taxon>
        <taxon>Polarella</taxon>
    </lineage>
</organism>
<evidence type="ECO:0000259" key="8">
    <source>
        <dbReference type="Pfam" id="PF17285"/>
    </source>
</evidence>
<feature type="compositionally biased region" description="Low complexity" evidence="5">
    <location>
        <begin position="70"/>
        <end position="79"/>
    </location>
</feature>
<dbReference type="GO" id="GO:0032259">
    <property type="term" value="P:methylation"/>
    <property type="evidence" value="ECO:0007669"/>
    <property type="project" value="UniProtKB-KW"/>
</dbReference>
<dbReference type="InterPro" id="IPR006342">
    <property type="entry name" value="FkbM_mtfrase"/>
</dbReference>
<sequence length="868" mass="95972">MSRSCCGGVVIGVALSSAVTVLFGQLIGRSASTDFLEATPFRSRLSTAGEPGLPAEPVPKLPPRVALAANNNSKNNNNNIPPGVEIGSLSKPVPTPQPALPTQPTPKWKLQPQFSNLLRVLATVGLKGSIEKDDAFFALEGPGQGKLVVDVGVNEWANGCLKAEQLGYRCMGFEAVPKSYEFALAGYQRQSKGGANCTHAVRGTPAEIAAQVAASPFAANGANPCRTGHGNTGFIFINAAVSDEPGTLDIHVAGVGSSIASKQWANGKPTVQVPAVRLDDVIKEDIHYLKIDIEGSECKAIQGMKNLLTTRTVDYVMLELFPDYIRGVGSDPQECFKAFMTDFGFICFDHWREADASKNIFTMQAVTSMLLRADLRGICTSQLMIRIPLLQEQVGVQVDGWNTWNRCRLLCDQSARLQVALELTADLPETDMELQRWLAEPVRAVFVPADSFLTNKQGFPVLSKRHKSFLMQLFRNKVQIILQGLPEGPGSEGETDKYLHYTARLFQSRPAPTPQEQFELPYHDYLQAPLQPLQDNLESQTYETFEKDPVKYVQYEEATFRCMQDKLALGKKNIVVMVVGAGRGPLVVAVRSAASRAGADVKIWAVEKNPNAVVTLKHRKLLEGWGNVEVVSEDMRYWDAPAKADIIVSELLGSFGDNELSPECLDGAQRFLAEDGACIPCKCTSFLTPVTTTKLWNDVKNYNDVAHFETAYVVKFHQAFYPTSDIKQCFEFSHPNWEKTSNDRYCELEFTPEVDALIHGFAGYFHCELYDGISISINPDSYSEGMFSWFSIYFPLRTPVNIKKDQTLKSHWWRCHNDRKVLALALFIFVLLSWAILCLQDGCGSKQHPLPFLEFGCFCCPTLLGGTS</sequence>
<dbReference type="SUPFAM" id="SSF53335">
    <property type="entry name" value="S-adenosyl-L-methionine-dependent methyltransferases"/>
    <property type="match status" value="2"/>
</dbReference>
<evidence type="ECO:0000256" key="3">
    <source>
        <dbReference type="ARBA" id="ARBA00022691"/>
    </source>
</evidence>
<dbReference type="InterPro" id="IPR025799">
    <property type="entry name" value="Arg_MeTrfase"/>
</dbReference>
<feature type="domain" description="Methyltransferase FkbM" evidence="6">
    <location>
        <begin position="232"/>
        <end position="321"/>
    </location>
</feature>
<dbReference type="CDD" id="cd02440">
    <property type="entry name" value="AdoMet_MTases"/>
    <property type="match status" value="1"/>
</dbReference>
<dbReference type="InterPro" id="IPR035248">
    <property type="entry name" value="PRMT5_C"/>
</dbReference>
<protein>
    <recommendedName>
        <fullName evidence="12">Protein arginine N-methyltransferase</fullName>
    </recommendedName>
</protein>
<evidence type="ECO:0000313" key="10">
    <source>
        <dbReference type="EMBL" id="CAE8624338.1"/>
    </source>
</evidence>
<dbReference type="Gene3D" id="2.70.160.11">
    <property type="entry name" value="Hnrnp arginine n-methyltransferase1"/>
    <property type="match status" value="1"/>
</dbReference>
<keyword evidence="2 4" id="KW-0808">Transferase</keyword>
<dbReference type="PANTHER" id="PTHR10738">
    <property type="entry name" value="PROTEIN ARGININE N-METHYLTRANSFERASE 5"/>
    <property type="match status" value="1"/>
</dbReference>
<dbReference type="Pfam" id="PF05050">
    <property type="entry name" value="Methyltransf_21"/>
    <property type="match status" value="1"/>
</dbReference>
<dbReference type="Pfam" id="PF17286">
    <property type="entry name" value="PRMT5_C"/>
    <property type="match status" value="1"/>
</dbReference>
<dbReference type="Gene3D" id="3.20.20.150">
    <property type="entry name" value="Divalent-metal-dependent TIM barrel enzymes"/>
    <property type="match status" value="1"/>
</dbReference>
<dbReference type="PROSITE" id="PS51678">
    <property type="entry name" value="SAM_MT_PRMT"/>
    <property type="match status" value="1"/>
</dbReference>
<feature type="domain" description="PRMT5 arginine-N-methyltransferase" evidence="7">
    <location>
        <begin position="515"/>
        <end position="678"/>
    </location>
</feature>
<dbReference type="GO" id="GO:0005634">
    <property type="term" value="C:nucleus"/>
    <property type="evidence" value="ECO:0007669"/>
    <property type="project" value="TreeGrafter"/>
</dbReference>
<dbReference type="Pfam" id="PF17285">
    <property type="entry name" value="PRMT5_TIM"/>
    <property type="match status" value="1"/>
</dbReference>
<accession>A0A813GDN0</accession>
<feature type="compositionally biased region" description="Pro residues" evidence="5">
    <location>
        <begin position="93"/>
        <end position="104"/>
    </location>
</feature>
<feature type="domain" description="PRMT5 oligomerisation" evidence="9">
    <location>
        <begin position="682"/>
        <end position="821"/>
    </location>
</feature>
<keyword evidence="1 4" id="KW-0489">Methyltransferase</keyword>
<dbReference type="InterPro" id="IPR035075">
    <property type="entry name" value="PRMT5"/>
</dbReference>
<keyword evidence="3 4" id="KW-0949">S-adenosyl-L-methionine</keyword>
<evidence type="ECO:0008006" key="12">
    <source>
        <dbReference type="Google" id="ProtNLM"/>
    </source>
</evidence>
<dbReference type="EMBL" id="CAJNNV010028360">
    <property type="protein sequence ID" value="CAE8624338.1"/>
    <property type="molecule type" value="Genomic_DNA"/>
</dbReference>
<dbReference type="GO" id="GO:0006355">
    <property type="term" value="P:regulation of DNA-templated transcription"/>
    <property type="evidence" value="ECO:0007669"/>
    <property type="project" value="TreeGrafter"/>
</dbReference>
<evidence type="ECO:0000313" key="11">
    <source>
        <dbReference type="Proteomes" id="UP000654075"/>
    </source>
</evidence>
<dbReference type="Pfam" id="PF05185">
    <property type="entry name" value="PRMT5"/>
    <property type="match status" value="1"/>
</dbReference>
<evidence type="ECO:0000256" key="2">
    <source>
        <dbReference type="ARBA" id="ARBA00022679"/>
    </source>
</evidence>
<dbReference type="PANTHER" id="PTHR10738:SF0">
    <property type="entry name" value="PROTEIN ARGININE N-METHYLTRANSFERASE 5"/>
    <property type="match status" value="1"/>
</dbReference>
<evidence type="ECO:0000256" key="4">
    <source>
        <dbReference type="PROSITE-ProRule" id="PRU01015"/>
    </source>
</evidence>
<gene>
    <name evidence="10" type="ORF">PGLA1383_LOCUS41466</name>
</gene>
<evidence type="ECO:0000259" key="9">
    <source>
        <dbReference type="Pfam" id="PF17286"/>
    </source>
</evidence>
<proteinExistence type="predicted"/>
<comment type="caution">
    <text evidence="10">The sequence shown here is derived from an EMBL/GenBank/DDBJ whole genome shotgun (WGS) entry which is preliminary data.</text>
</comment>
<dbReference type="AlphaFoldDB" id="A0A813GDN0"/>
<dbReference type="InterPro" id="IPR035247">
    <property type="entry name" value="PRMT5_TIM"/>
</dbReference>
<dbReference type="Proteomes" id="UP000654075">
    <property type="component" value="Unassembled WGS sequence"/>
</dbReference>
<feature type="region of interest" description="Disordered" evidence="5">
    <location>
        <begin position="70"/>
        <end position="108"/>
    </location>
</feature>
<evidence type="ECO:0000259" key="7">
    <source>
        <dbReference type="Pfam" id="PF05185"/>
    </source>
</evidence>
<feature type="domain" description="PRMT5 TIM barrel" evidence="8">
    <location>
        <begin position="374"/>
        <end position="508"/>
    </location>
</feature>
<dbReference type="OrthoDB" id="447470at2759"/>
<evidence type="ECO:0000259" key="6">
    <source>
        <dbReference type="Pfam" id="PF05050"/>
    </source>
</evidence>
<dbReference type="Gene3D" id="3.40.50.150">
    <property type="entry name" value="Vaccinia Virus protein VP39"/>
    <property type="match status" value="2"/>
</dbReference>
<keyword evidence="11" id="KW-1185">Reference proteome</keyword>
<evidence type="ECO:0000256" key="1">
    <source>
        <dbReference type="ARBA" id="ARBA00022603"/>
    </source>
</evidence>